<dbReference type="Pfam" id="PF00668">
    <property type="entry name" value="Condensation"/>
    <property type="match status" value="1"/>
</dbReference>
<feature type="domain" description="Condensation" evidence="1">
    <location>
        <begin position="1"/>
        <end position="140"/>
    </location>
</feature>
<gene>
    <name evidence="2" type="ORF">NBG84_33920</name>
</gene>
<dbReference type="PANTHER" id="PTHR45527:SF1">
    <property type="entry name" value="FATTY ACID SYNTHASE"/>
    <property type="match status" value="1"/>
</dbReference>
<dbReference type="RefSeq" id="WP_250923519.1">
    <property type="nucleotide sequence ID" value="NZ_JAMQAW010000064.1"/>
</dbReference>
<evidence type="ECO:0000313" key="2">
    <source>
        <dbReference type="EMBL" id="MCM2393215.1"/>
    </source>
</evidence>
<evidence type="ECO:0000313" key="3">
    <source>
        <dbReference type="Proteomes" id="UP001431429"/>
    </source>
</evidence>
<dbReference type="Proteomes" id="UP001431429">
    <property type="component" value="Unassembled WGS sequence"/>
</dbReference>
<dbReference type="InterPro" id="IPR023213">
    <property type="entry name" value="CAT-like_dom_sf"/>
</dbReference>
<comment type="caution">
    <text evidence="2">The sequence shown here is derived from an EMBL/GenBank/DDBJ whole genome shotgun (WGS) entry which is preliminary data.</text>
</comment>
<dbReference type="SUPFAM" id="SSF52777">
    <property type="entry name" value="CoA-dependent acyltransferases"/>
    <property type="match status" value="1"/>
</dbReference>
<dbReference type="PANTHER" id="PTHR45527">
    <property type="entry name" value="NONRIBOSOMAL PEPTIDE SYNTHETASE"/>
    <property type="match status" value="1"/>
</dbReference>
<keyword evidence="3" id="KW-1185">Reference proteome</keyword>
<name>A0ABT0UYN9_9ACTN</name>
<dbReference type="EMBL" id="JAMQAW010000064">
    <property type="protein sequence ID" value="MCM2393215.1"/>
    <property type="molecule type" value="Genomic_DNA"/>
</dbReference>
<accession>A0ABT0UYN9</accession>
<evidence type="ECO:0000259" key="1">
    <source>
        <dbReference type="Pfam" id="PF00668"/>
    </source>
</evidence>
<protein>
    <submittedName>
        <fullName evidence="2">Condensation domain-containing protein</fullName>
    </submittedName>
</protein>
<reference evidence="2" key="1">
    <citation type="submission" date="2022-06" db="EMBL/GenBank/DDBJ databases">
        <title>Genome public.</title>
        <authorList>
            <person name="Sun Q."/>
        </authorList>
    </citation>
    <scope>NUCLEOTIDE SEQUENCE</scope>
    <source>
        <strain evidence="2">CWNU-1</strain>
    </source>
</reference>
<proteinExistence type="predicted"/>
<feature type="non-terminal residue" evidence="2">
    <location>
        <position position="140"/>
    </location>
</feature>
<dbReference type="Gene3D" id="3.30.559.10">
    <property type="entry name" value="Chloramphenicol acetyltransferase-like domain"/>
    <property type="match status" value="1"/>
</dbReference>
<organism evidence="2 3">
    <name type="scientific">Streptomyces albipurpureus</name>
    <dbReference type="NCBI Taxonomy" id="2897419"/>
    <lineage>
        <taxon>Bacteria</taxon>
        <taxon>Bacillati</taxon>
        <taxon>Actinomycetota</taxon>
        <taxon>Actinomycetes</taxon>
        <taxon>Kitasatosporales</taxon>
        <taxon>Streptomycetaceae</taxon>
        <taxon>Streptomyces</taxon>
    </lineage>
</organism>
<sequence length="140" mass="15019">MIPLSFAQRRLWFLDRFEGPSATYNSAFAVWLGGELSVGALELALGDVVGRHEVLRTVVVEGDDGVPYQRVLSLGEVGFRLPVVEVGGVEERGAVLAEVSAACFDLAVDVPVRARLVRCGPGEHVLVLVVHHIAVDGESM</sequence>
<dbReference type="InterPro" id="IPR001242">
    <property type="entry name" value="Condensation_dom"/>
</dbReference>